<evidence type="ECO:0000313" key="2">
    <source>
        <dbReference type="Proteomes" id="UP001056120"/>
    </source>
</evidence>
<reference evidence="2" key="1">
    <citation type="journal article" date="2022" name="Mol. Ecol. Resour.">
        <title>The genomes of chicory, endive, great burdock and yacon provide insights into Asteraceae palaeo-polyploidization history and plant inulin production.</title>
        <authorList>
            <person name="Fan W."/>
            <person name="Wang S."/>
            <person name="Wang H."/>
            <person name="Wang A."/>
            <person name="Jiang F."/>
            <person name="Liu H."/>
            <person name="Zhao H."/>
            <person name="Xu D."/>
            <person name="Zhang Y."/>
        </authorList>
    </citation>
    <scope>NUCLEOTIDE SEQUENCE [LARGE SCALE GENOMIC DNA]</scope>
    <source>
        <strain evidence="2">cv. Yunnan</strain>
    </source>
</reference>
<keyword evidence="2" id="KW-1185">Reference proteome</keyword>
<gene>
    <name evidence="1" type="ORF">L1987_57717</name>
</gene>
<reference evidence="1 2" key="2">
    <citation type="journal article" date="2022" name="Mol. Ecol. Resour.">
        <title>The genomes of chicory, endive, great burdock and yacon provide insights into Asteraceae paleo-polyploidization history and plant inulin production.</title>
        <authorList>
            <person name="Fan W."/>
            <person name="Wang S."/>
            <person name="Wang H."/>
            <person name="Wang A."/>
            <person name="Jiang F."/>
            <person name="Liu H."/>
            <person name="Zhao H."/>
            <person name="Xu D."/>
            <person name="Zhang Y."/>
        </authorList>
    </citation>
    <scope>NUCLEOTIDE SEQUENCE [LARGE SCALE GENOMIC DNA]</scope>
    <source>
        <strain evidence="2">cv. Yunnan</strain>
        <tissue evidence="1">Leaves</tissue>
    </source>
</reference>
<evidence type="ECO:0000313" key="1">
    <source>
        <dbReference type="EMBL" id="KAI3744629.1"/>
    </source>
</evidence>
<proteinExistence type="predicted"/>
<dbReference type="EMBL" id="CM042036">
    <property type="protein sequence ID" value="KAI3744629.1"/>
    <property type="molecule type" value="Genomic_DNA"/>
</dbReference>
<protein>
    <submittedName>
        <fullName evidence="1">Uncharacterized protein</fullName>
    </submittedName>
</protein>
<comment type="caution">
    <text evidence="1">The sequence shown here is derived from an EMBL/GenBank/DDBJ whole genome shotgun (WGS) entry which is preliminary data.</text>
</comment>
<name>A0ACB9DDD7_9ASTR</name>
<sequence length="120" mass="14240">MFREICWVACSVDPTIYVVFGFISIIKKKLLLLFLNLHPSIHPSSSPRLRNHHRTVQLFIPITFPYAIPLLQSITFPLSLYIHHFLSLKSFIFVNYTFLSITHRYEDLSRFCYLRLSLYC</sequence>
<dbReference type="Proteomes" id="UP001056120">
    <property type="component" value="Linkage Group LG19"/>
</dbReference>
<organism evidence="1 2">
    <name type="scientific">Smallanthus sonchifolius</name>
    <dbReference type="NCBI Taxonomy" id="185202"/>
    <lineage>
        <taxon>Eukaryota</taxon>
        <taxon>Viridiplantae</taxon>
        <taxon>Streptophyta</taxon>
        <taxon>Embryophyta</taxon>
        <taxon>Tracheophyta</taxon>
        <taxon>Spermatophyta</taxon>
        <taxon>Magnoliopsida</taxon>
        <taxon>eudicotyledons</taxon>
        <taxon>Gunneridae</taxon>
        <taxon>Pentapetalae</taxon>
        <taxon>asterids</taxon>
        <taxon>campanulids</taxon>
        <taxon>Asterales</taxon>
        <taxon>Asteraceae</taxon>
        <taxon>Asteroideae</taxon>
        <taxon>Heliantheae alliance</taxon>
        <taxon>Millerieae</taxon>
        <taxon>Smallanthus</taxon>
    </lineage>
</organism>
<accession>A0ACB9DDD7</accession>